<organism evidence="1 2">
    <name type="scientific">Macrostomum lignano</name>
    <dbReference type="NCBI Taxonomy" id="282301"/>
    <lineage>
        <taxon>Eukaryota</taxon>
        <taxon>Metazoa</taxon>
        <taxon>Spiralia</taxon>
        <taxon>Lophotrochozoa</taxon>
        <taxon>Platyhelminthes</taxon>
        <taxon>Rhabditophora</taxon>
        <taxon>Macrostomorpha</taxon>
        <taxon>Macrostomida</taxon>
        <taxon>Macrostomidae</taxon>
        <taxon>Macrostomum</taxon>
    </lineage>
</organism>
<dbReference type="AlphaFoldDB" id="A0A1I8GJM7"/>
<keyword evidence="1" id="KW-1185">Reference proteome</keyword>
<name>A0A1I8GJM7_9PLAT</name>
<dbReference type="WBParaSite" id="maker-uti_cns_0002161-snap-gene-0.2-mRNA-1">
    <property type="protein sequence ID" value="maker-uti_cns_0002161-snap-gene-0.2-mRNA-1"/>
    <property type="gene ID" value="maker-uti_cns_0002161-snap-gene-0.2"/>
</dbReference>
<sequence length="282" mass="31024">MMESAASDAVEETAAFDEQTEETDECRICRSSVAELLAADAGCSRGCCCRLFCPDCQRRQPRFSQRPPLHRLRCACTGSVRHVCSSCYRRYYLARGLSACEICRQPTGLENEVIDGGDGGLCKRISVATCSNEVPFIVYALFLTFAIVIIFVLFFEANAADSAAEQQSGTSTASPSTPTQQPPSSPQRRMQRIIFVGIASANLGIALAYICFSYWRHRRLADRCCRRRLQPLDSFVADDVDRRAPQPQPVILSVGAVTLAIPQQPPPVPPRLPQSQRLAVSV</sequence>
<proteinExistence type="predicted"/>
<dbReference type="Proteomes" id="UP000095280">
    <property type="component" value="Unplaced"/>
</dbReference>
<accession>A0A1I8GJM7</accession>
<reference evidence="2" key="1">
    <citation type="submission" date="2016-11" db="UniProtKB">
        <authorList>
            <consortium name="WormBaseParasite"/>
        </authorList>
    </citation>
    <scope>IDENTIFICATION</scope>
</reference>
<evidence type="ECO:0000313" key="1">
    <source>
        <dbReference type="Proteomes" id="UP000095280"/>
    </source>
</evidence>
<evidence type="ECO:0000313" key="2">
    <source>
        <dbReference type="WBParaSite" id="maker-uti_cns_0002161-snap-gene-0.2-mRNA-1"/>
    </source>
</evidence>
<protein>
    <submittedName>
        <fullName evidence="2">RING-type domain-containing protein</fullName>
    </submittedName>
</protein>